<dbReference type="Proteomes" id="UP000176846">
    <property type="component" value="Unassembled WGS sequence"/>
</dbReference>
<evidence type="ECO:0000256" key="2">
    <source>
        <dbReference type="ARBA" id="ARBA00022777"/>
    </source>
</evidence>
<dbReference type="Gene3D" id="3.40.1190.20">
    <property type="match status" value="1"/>
</dbReference>
<reference evidence="4 5" key="1">
    <citation type="journal article" date="2016" name="Nat. Commun.">
        <title>Thousands of microbial genomes shed light on interconnected biogeochemical processes in an aquifer system.</title>
        <authorList>
            <person name="Anantharaman K."/>
            <person name="Brown C.T."/>
            <person name="Hug L.A."/>
            <person name="Sharon I."/>
            <person name="Castelle C.J."/>
            <person name="Probst A.J."/>
            <person name="Thomas B.C."/>
            <person name="Singh A."/>
            <person name="Wilkins M.J."/>
            <person name="Karaoz U."/>
            <person name="Brodie E.L."/>
            <person name="Williams K.H."/>
            <person name="Hubbard S.S."/>
            <person name="Banfield J.F."/>
        </authorList>
    </citation>
    <scope>NUCLEOTIDE SEQUENCE [LARGE SCALE GENOMIC DNA]</scope>
</reference>
<dbReference type="GO" id="GO:0005829">
    <property type="term" value="C:cytosol"/>
    <property type="evidence" value="ECO:0007669"/>
    <property type="project" value="TreeGrafter"/>
</dbReference>
<protein>
    <recommendedName>
        <fullName evidence="3">Carbohydrate kinase PfkB domain-containing protein</fullName>
    </recommendedName>
</protein>
<sequence length="324" mass="36383">MAFDLISIGDSGIDTLVAIHDASLHCFVRKDECQICFNYADKILADDMHTKTAYNAMNNAIGSARLGLKTSFYTVLGGDAHGRRIMEALNYDGVDTKYIKIEKDKKSNASVVINFRGERTILVYHEDFHYRLPRLPDTRWFYLTTMGRRFLPVYNALVRHIQQTKTKLGFNPGTFQLKAGAGKLKPVLKVTAVLFLNKEEARLMTRIHDERDIKELLRGMRKLGPEIAVLTDGLKGSFATDGNKFYHSSAFPTKMIERTGAGDSFATAFVAALCYGHDIKEALRWGAINSASVIQKIGPQDGLLKLSLLKSILKKHPRFQPRVI</sequence>
<organism evidence="4 5">
    <name type="scientific">Candidatus Uhrbacteria bacterium RIFCSPLOWO2_01_FULL_47_25</name>
    <dbReference type="NCBI Taxonomy" id="1802402"/>
    <lineage>
        <taxon>Bacteria</taxon>
        <taxon>Candidatus Uhriibacteriota</taxon>
    </lineage>
</organism>
<evidence type="ECO:0000313" key="4">
    <source>
        <dbReference type="EMBL" id="OGL82524.1"/>
    </source>
</evidence>
<proteinExistence type="predicted"/>
<dbReference type="Pfam" id="PF00294">
    <property type="entry name" value="PfkB"/>
    <property type="match status" value="1"/>
</dbReference>
<dbReference type="InterPro" id="IPR011611">
    <property type="entry name" value="PfkB_dom"/>
</dbReference>
<keyword evidence="1" id="KW-0808">Transferase</keyword>
<keyword evidence="2" id="KW-0418">Kinase</keyword>
<comment type="caution">
    <text evidence="4">The sequence shown here is derived from an EMBL/GenBank/DDBJ whole genome shotgun (WGS) entry which is preliminary data.</text>
</comment>
<dbReference type="AlphaFoldDB" id="A0A1F7UXP4"/>
<evidence type="ECO:0000313" key="5">
    <source>
        <dbReference type="Proteomes" id="UP000176846"/>
    </source>
</evidence>
<dbReference type="GO" id="GO:0016301">
    <property type="term" value="F:kinase activity"/>
    <property type="evidence" value="ECO:0007669"/>
    <property type="project" value="UniProtKB-KW"/>
</dbReference>
<evidence type="ECO:0000259" key="3">
    <source>
        <dbReference type="Pfam" id="PF00294"/>
    </source>
</evidence>
<accession>A0A1F7UXP4</accession>
<dbReference type="EMBL" id="MGEK01000019">
    <property type="protein sequence ID" value="OGL82524.1"/>
    <property type="molecule type" value="Genomic_DNA"/>
</dbReference>
<gene>
    <name evidence="4" type="ORF">A2936_03840</name>
</gene>
<dbReference type="PANTHER" id="PTHR10584">
    <property type="entry name" value="SUGAR KINASE"/>
    <property type="match status" value="1"/>
</dbReference>
<dbReference type="PANTHER" id="PTHR10584:SF166">
    <property type="entry name" value="RIBOKINASE"/>
    <property type="match status" value="1"/>
</dbReference>
<dbReference type="SUPFAM" id="SSF53613">
    <property type="entry name" value="Ribokinase-like"/>
    <property type="match status" value="1"/>
</dbReference>
<dbReference type="InterPro" id="IPR029056">
    <property type="entry name" value="Ribokinase-like"/>
</dbReference>
<evidence type="ECO:0000256" key="1">
    <source>
        <dbReference type="ARBA" id="ARBA00022679"/>
    </source>
</evidence>
<name>A0A1F7UXP4_9BACT</name>
<feature type="domain" description="Carbohydrate kinase PfkB" evidence="3">
    <location>
        <begin position="42"/>
        <end position="302"/>
    </location>
</feature>